<accession>A0AAN8SEN8</accession>
<dbReference type="Proteomes" id="UP001372834">
    <property type="component" value="Unassembled WGS sequence"/>
</dbReference>
<reference evidence="2 3" key="1">
    <citation type="submission" date="2023-10" db="EMBL/GenBank/DDBJ databases">
        <title>Genomes of two closely related lineages of the louse Polyplax serrata with different host specificities.</title>
        <authorList>
            <person name="Martinu J."/>
            <person name="Tarabai H."/>
            <person name="Stefka J."/>
            <person name="Hypsa V."/>
        </authorList>
    </citation>
    <scope>NUCLEOTIDE SEQUENCE [LARGE SCALE GENOMIC DNA]</scope>
    <source>
        <strain evidence="2">HR10_N</strain>
    </source>
</reference>
<dbReference type="PANTHER" id="PTHR13147:SF5">
    <property type="entry name" value="FOUR-JOINTED BOX PROTEIN 1"/>
    <property type="match status" value="1"/>
</dbReference>
<dbReference type="CDD" id="cd10468">
    <property type="entry name" value="Four-jointed-like_C"/>
    <property type="match status" value="1"/>
</dbReference>
<dbReference type="GO" id="GO:0005615">
    <property type="term" value="C:extracellular space"/>
    <property type="evidence" value="ECO:0007669"/>
    <property type="project" value="TreeGrafter"/>
</dbReference>
<keyword evidence="1" id="KW-1133">Transmembrane helix</keyword>
<dbReference type="GO" id="GO:0007267">
    <property type="term" value="P:cell-cell signaling"/>
    <property type="evidence" value="ECO:0007669"/>
    <property type="project" value="TreeGrafter"/>
</dbReference>
<evidence type="ECO:0000313" key="2">
    <source>
        <dbReference type="EMBL" id="KAK6645074.1"/>
    </source>
</evidence>
<comment type="caution">
    <text evidence="2">The sequence shown here is derived from an EMBL/GenBank/DDBJ whole genome shotgun (WGS) entry which is preliminary data.</text>
</comment>
<dbReference type="EMBL" id="JAWJWE010000001">
    <property type="protein sequence ID" value="KAK6645074.1"/>
    <property type="molecule type" value="Genomic_DNA"/>
</dbReference>
<keyword evidence="1" id="KW-0472">Membrane</keyword>
<name>A0AAN8SEN8_POLSC</name>
<gene>
    <name evidence="2" type="ORF">RUM43_001350</name>
</gene>
<dbReference type="AlphaFoldDB" id="A0AAN8SEN8"/>
<dbReference type="InterPro" id="IPR024868">
    <property type="entry name" value="FJX1/FJ"/>
</dbReference>
<evidence type="ECO:0008006" key="4">
    <source>
        <dbReference type="Google" id="ProtNLM"/>
    </source>
</evidence>
<dbReference type="PANTHER" id="PTHR13147">
    <property type="entry name" value="FOUR-JOINTED BOX PROTEIN 1"/>
    <property type="match status" value="1"/>
</dbReference>
<dbReference type="PRINTS" id="PR02072">
    <property type="entry name" value="4JOINTEDBOX1"/>
</dbReference>
<sequence>MSRNTSLLSVTKDSSDRFRRLEAGRWHPNISISASISSDGVQRERLSTESDGRAFKGKRTRTRFRYVCLFTGILAFVLGFMLGTMLPALLVTDSETDSGNVSKPEARIDPNYKSYDSVSFVKESPPVRTKQSRPVAPASPNAARVPMNNGVVNGVYWGDVVEAAMPQGYTEEDVTEWRRFTRNVSVIQIKEGCGRMQNRLLKFSDGTISCCRYRRNTDQIQGELFSYYLGQTLGLRNLVPTTLGLVRMRDLKWSSVRSEMMYAQWVEDKPVVLTKFVPNLITAFIPFNFRHSNRRLHPTDVSYDPSQLTPDVLQNLVELAQWSDMIVFDYLTANLDRVVNNLYNLQWNFAMMDAPTHNLRRTIRDKLLVFLDNESGLLHGYRLLDKYESYHSALLNSLCVFRRSTADVVKRLAKEGNIGEILLNTFNRYEPDFKDYLPSLPEKSIQILNERISRVRGIIEKCESLYSVDES</sequence>
<keyword evidence="1" id="KW-0812">Transmembrane</keyword>
<proteinExistence type="predicted"/>
<organism evidence="2 3">
    <name type="scientific">Polyplax serrata</name>
    <name type="common">Common mouse louse</name>
    <dbReference type="NCBI Taxonomy" id="468196"/>
    <lineage>
        <taxon>Eukaryota</taxon>
        <taxon>Metazoa</taxon>
        <taxon>Ecdysozoa</taxon>
        <taxon>Arthropoda</taxon>
        <taxon>Hexapoda</taxon>
        <taxon>Insecta</taxon>
        <taxon>Pterygota</taxon>
        <taxon>Neoptera</taxon>
        <taxon>Paraneoptera</taxon>
        <taxon>Psocodea</taxon>
        <taxon>Troctomorpha</taxon>
        <taxon>Phthiraptera</taxon>
        <taxon>Anoplura</taxon>
        <taxon>Polyplacidae</taxon>
        <taxon>Polyplax</taxon>
    </lineage>
</organism>
<feature type="transmembrane region" description="Helical" evidence="1">
    <location>
        <begin position="66"/>
        <end position="90"/>
    </location>
</feature>
<evidence type="ECO:0000256" key="1">
    <source>
        <dbReference type="SAM" id="Phobius"/>
    </source>
</evidence>
<evidence type="ECO:0000313" key="3">
    <source>
        <dbReference type="Proteomes" id="UP001372834"/>
    </source>
</evidence>
<protein>
    <recommendedName>
        <fullName evidence="4">Four-jointed box protein 1</fullName>
    </recommendedName>
</protein>